<organism evidence="1 2">
    <name type="scientific">Ancylobacter amanitiformis</name>
    <dbReference type="NCBI Taxonomy" id="217069"/>
    <lineage>
        <taxon>Bacteria</taxon>
        <taxon>Pseudomonadati</taxon>
        <taxon>Pseudomonadota</taxon>
        <taxon>Alphaproteobacteria</taxon>
        <taxon>Hyphomicrobiales</taxon>
        <taxon>Xanthobacteraceae</taxon>
        <taxon>Ancylobacter</taxon>
    </lineage>
</organism>
<reference evidence="1 2" key="1">
    <citation type="submission" date="2023-07" db="EMBL/GenBank/DDBJ databases">
        <title>Genomic Encyclopedia of Type Strains, Phase IV (KMG-IV): sequencing the most valuable type-strain genomes for metagenomic binning, comparative biology and taxonomic classification.</title>
        <authorList>
            <person name="Goeker M."/>
        </authorList>
    </citation>
    <scope>NUCLEOTIDE SEQUENCE [LARGE SCALE GENOMIC DNA]</scope>
    <source>
        <strain evidence="1 2">DSM 15561</strain>
    </source>
</reference>
<dbReference type="RefSeq" id="WP_306890786.1">
    <property type="nucleotide sequence ID" value="NZ_JAUSVR010000010.1"/>
</dbReference>
<comment type="caution">
    <text evidence="1">The sequence shown here is derived from an EMBL/GenBank/DDBJ whole genome shotgun (WGS) entry which is preliminary data.</text>
</comment>
<name>A0ABU0LTZ5_9HYPH</name>
<dbReference type="Proteomes" id="UP001235094">
    <property type="component" value="Unassembled WGS sequence"/>
</dbReference>
<sequence>MSAPSAIANYLQHGMPDHQLQLILNIRFGSILGLAQPACAPAPETSCRGDRNVIARVIEAIADLQESGRLETVKRPLD</sequence>
<evidence type="ECO:0000313" key="2">
    <source>
        <dbReference type="Proteomes" id="UP001235094"/>
    </source>
</evidence>
<dbReference type="EMBL" id="JAUSVR010000010">
    <property type="protein sequence ID" value="MDQ0512100.1"/>
    <property type="molecule type" value="Genomic_DNA"/>
</dbReference>
<protein>
    <submittedName>
        <fullName evidence="1">Uncharacterized protein</fullName>
    </submittedName>
</protein>
<keyword evidence="2" id="KW-1185">Reference proteome</keyword>
<gene>
    <name evidence="1" type="ORF">QOZ99_003002</name>
</gene>
<accession>A0ABU0LTZ5</accession>
<evidence type="ECO:0000313" key="1">
    <source>
        <dbReference type="EMBL" id="MDQ0512100.1"/>
    </source>
</evidence>
<proteinExistence type="predicted"/>